<evidence type="ECO:0000313" key="1">
    <source>
        <dbReference type="EMBL" id="KAJ4482409.1"/>
    </source>
</evidence>
<comment type="caution">
    <text evidence="1">The sequence shown here is derived from an EMBL/GenBank/DDBJ whole genome shotgun (WGS) entry which is preliminary data.</text>
</comment>
<gene>
    <name evidence="1" type="ORF">J3R30DRAFT_3459249</name>
</gene>
<accession>A0A9W9DRJ8</accession>
<keyword evidence="2" id="KW-1185">Reference proteome</keyword>
<dbReference type="EMBL" id="JAOTPV010000005">
    <property type="protein sequence ID" value="KAJ4482409.1"/>
    <property type="molecule type" value="Genomic_DNA"/>
</dbReference>
<dbReference type="AlphaFoldDB" id="A0A9W9DRJ8"/>
<reference evidence="1" key="1">
    <citation type="submission" date="2022-08" db="EMBL/GenBank/DDBJ databases">
        <title>A Global Phylogenomic Analysis of the Shiitake Genus Lentinula.</title>
        <authorList>
            <consortium name="DOE Joint Genome Institute"/>
            <person name="Sierra-Patev S."/>
            <person name="Min B."/>
            <person name="Naranjo-Ortiz M."/>
            <person name="Looney B."/>
            <person name="Konkel Z."/>
            <person name="Slot J.C."/>
            <person name="Sakamoto Y."/>
            <person name="Steenwyk J.L."/>
            <person name="Rokas A."/>
            <person name="Carro J."/>
            <person name="Camarero S."/>
            <person name="Ferreira P."/>
            <person name="Molpeceres G."/>
            <person name="Ruiz-Duenas F.J."/>
            <person name="Serrano A."/>
            <person name="Henrissat B."/>
            <person name="Drula E."/>
            <person name="Hughes K.W."/>
            <person name="Mata J.L."/>
            <person name="Ishikawa N.K."/>
            <person name="Vargas-Isla R."/>
            <person name="Ushijima S."/>
            <person name="Smith C.A."/>
            <person name="Ahrendt S."/>
            <person name="Andreopoulos W."/>
            <person name="He G."/>
            <person name="Labutti K."/>
            <person name="Lipzen A."/>
            <person name="Ng V."/>
            <person name="Riley R."/>
            <person name="Sandor L."/>
            <person name="Barry K."/>
            <person name="Martinez A.T."/>
            <person name="Xiao Y."/>
            <person name="Gibbons J.G."/>
            <person name="Terashima K."/>
            <person name="Grigoriev I.V."/>
            <person name="Hibbett D.S."/>
        </authorList>
    </citation>
    <scope>NUCLEOTIDE SEQUENCE</scope>
    <source>
        <strain evidence="1">JLM2183</strain>
    </source>
</reference>
<evidence type="ECO:0000313" key="2">
    <source>
        <dbReference type="Proteomes" id="UP001150266"/>
    </source>
</evidence>
<sequence length="238" mass="26383">MYISSSKTISLELVVYLFLLGTVLHIVYAAPISLDTVVSRTAASDHNNFEIERNAVPIPPTTTNIDINNNLHTRGDRWNAFKSTYISKHDKITIFLLDPNPKPNPQTCRRPTPAEQCTLLTNIEKLITDGYRALEVKDPQPTVNFDHSQSPGSKYVPCYESVGDSTVTTTISDALSGPALFMLTLNPKVTKHQWNCGPSNYCFGGHVNWGVDLGKPGFGKGNLWKVKGEKMVDVFESK</sequence>
<organism evidence="1 2">
    <name type="scientific">Lentinula aciculospora</name>
    <dbReference type="NCBI Taxonomy" id="153920"/>
    <lineage>
        <taxon>Eukaryota</taxon>
        <taxon>Fungi</taxon>
        <taxon>Dikarya</taxon>
        <taxon>Basidiomycota</taxon>
        <taxon>Agaricomycotina</taxon>
        <taxon>Agaricomycetes</taxon>
        <taxon>Agaricomycetidae</taxon>
        <taxon>Agaricales</taxon>
        <taxon>Marasmiineae</taxon>
        <taxon>Omphalotaceae</taxon>
        <taxon>Lentinula</taxon>
    </lineage>
</organism>
<dbReference type="Proteomes" id="UP001150266">
    <property type="component" value="Unassembled WGS sequence"/>
</dbReference>
<protein>
    <submittedName>
        <fullName evidence="1">Uncharacterized protein</fullName>
    </submittedName>
</protein>
<name>A0A9W9DRJ8_9AGAR</name>
<proteinExistence type="predicted"/>